<dbReference type="InterPro" id="IPR017853">
    <property type="entry name" value="GH"/>
</dbReference>
<comment type="catalytic activity">
    <reaction evidence="1">
        <text>Hydrolysis of terminal, non-reducing beta-D-mannose residues in beta-D-mannosides.</text>
        <dbReference type="EC" id="3.2.1.25"/>
    </reaction>
</comment>
<dbReference type="EC" id="3.2.1.25" evidence="3"/>
<dbReference type="EMBL" id="VXIS01000056">
    <property type="protein sequence ID" value="KAA8909525.1"/>
    <property type="molecule type" value="Genomic_DNA"/>
</dbReference>
<organism evidence="14 15">
    <name type="scientific">Sphaerosporella brunnea</name>
    <dbReference type="NCBI Taxonomy" id="1250544"/>
    <lineage>
        <taxon>Eukaryota</taxon>
        <taxon>Fungi</taxon>
        <taxon>Dikarya</taxon>
        <taxon>Ascomycota</taxon>
        <taxon>Pezizomycotina</taxon>
        <taxon>Pezizomycetes</taxon>
        <taxon>Pezizales</taxon>
        <taxon>Pyronemataceae</taxon>
        <taxon>Sphaerosporella</taxon>
    </lineage>
</organism>
<evidence type="ECO:0000256" key="6">
    <source>
        <dbReference type="ARBA" id="ARBA00023295"/>
    </source>
</evidence>
<reference evidence="14 15" key="1">
    <citation type="submission" date="2019-09" db="EMBL/GenBank/DDBJ databases">
        <title>Draft genome of the ectomycorrhizal ascomycete Sphaerosporella brunnea.</title>
        <authorList>
            <consortium name="DOE Joint Genome Institute"/>
            <person name="Benucci G.M."/>
            <person name="Marozzi G."/>
            <person name="Antonielli L."/>
            <person name="Sanchez S."/>
            <person name="Marco P."/>
            <person name="Wang X."/>
            <person name="Falini L.B."/>
            <person name="Barry K."/>
            <person name="Haridas S."/>
            <person name="Lipzen A."/>
            <person name="Labutti K."/>
            <person name="Grigoriev I.V."/>
            <person name="Murat C."/>
            <person name="Martin F."/>
            <person name="Albertini E."/>
            <person name="Donnini D."/>
            <person name="Bonito G."/>
        </authorList>
    </citation>
    <scope>NUCLEOTIDE SEQUENCE [LARGE SCALE GENOMIC DNA]</scope>
    <source>
        <strain evidence="14 15">Sb_GMNB300</strain>
    </source>
</reference>
<comment type="similarity">
    <text evidence="8">Belongs to the glycosyl hydrolase 2 family. Beta-mannosidase B subfamily.</text>
</comment>
<feature type="domain" description="Mannosidase Ig/CBM-like" evidence="12">
    <location>
        <begin position="684"/>
        <end position="779"/>
    </location>
</feature>
<keyword evidence="15" id="KW-1185">Reference proteome</keyword>
<dbReference type="InterPro" id="IPR008979">
    <property type="entry name" value="Galactose-bd-like_sf"/>
</dbReference>
<proteinExistence type="inferred from homology"/>
<evidence type="ECO:0000259" key="12">
    <source>
        <dbReference type="Pfam" id="PF17786"/>
    </source>
</evidence>
<dbReference type="OrthoDB" id="2866996at2759"/>
<evidence type="ECO:0000256" key="7">
    <source>
        <dbReference type="ARBA" id="ARBA00023326"/>
    </source>
</evidence>
<keyword evidence="5" id="KW-0119">Carbohydrate metabolism</keyword>
<evidence type="ECO:0000256" key="10">
    <source>
        <dbReference type="ARBA" id="ARBA00041614"/>
    </source>
</evidence>
<dbReference type="InterPro" id="IPR041447">
    <property type="entry name" value="Mannosidase_ig"/>
</dbReference>
<dbReference type="AlphaFoldDB" id="A0A5J5F1H4"/>
<dbReference type="Pfam" id="PF22666">
    <property type="entry name" value="Glyco_hydro_2_N2"/>
    <property type="match status" value="1"/>
</dbReference>
<dbReference type="Gene3D" id="2.60.40.10">
    <property type="entry name" value="Immunoglobulins"/>
    <property type="match status" value="1"/>
</dbReference>
<evidence type="ECO:0000256" key="2">
    <source>
        <dbReference type="ARBA" id="ARBA00004740"/>
    </source>
</evidence>
<dbReference type="InterPro" id="IPR006102">
    <property type="entry name" value="Ig-like_GH2"/>
</dbReference>
<dbReference type="GO" id="GO:0004567">
    <property type="term" value="F:beta-mannosidase activity"/>
    <property type="evidence" value="ECO:0007669"/>
    <property type="project" value="UniProtKB-EC"/>
</dbReference>
<name>A0A5J5F1H4_9PEZI</name>
<dbReference type="SUPFAM" id="SSF49303">
    <property type="entry name" value="beta-Galactosidase/glucuronidase domain"/>
    <property type="match status" value="2"/>
</dbReference>
<comment type="pathway">
    <text evidence="2">Glycan metabolism; N-glycan degradation.</text>
</comment>
<dbReference type="FunFam" id="2.60.120.260:FF:000118">
    <property type="entry name" value="Beta-mannosidase B"/>
    <property type="match status" value="1"/>
</dbReference>
<dbReference type="SUPFAM" id="SSF51445">
    <property type="entry name" value="(Trans)glycosidases"/>
    <property type="match status" value="1"/>
</dbReference>
<dbReference type="FunFam" id="3.20.20.80:FF:000050">
    <property type="entry name" value="Beta-mannosidase B"/>
    <property type="match status" value="1"/>
</dbReference>
<protein>
    <recommendedName>
        <fullName evidence="9">Beta-mannosidase B</fullName>
        <ecNumber evidence="3">3.2.1.25</ecNumber>
    </recommendedName>
    <alternativeName>
        <fullName evidence="10">Mannanase B</fullName>
    </alternativeName>
</protein>
<dbReference type="GO" id="GO:0000272">
    <property type="term" value="P:polysaccharide catabolic process"/>
    <property type="evidence" value="ECO:0007669"/>
    <property type="project" value="UniProtKB-KW"/>
</dbReference>
<dbReference type="PANTHER" id="PTHR43730">
    <property type="entry name" value="BETA-MANNOSIDASE"/>
    <property type="match status" value="1"/>
</dbReference>
<evidence type="ECO:0000256" key="9">
    <source>
        <dbReference type="ARBA" id="ARBA00041069"/>
    </source>
</evidence>
<comment type="caution">
    <text evidence="14">The sequence shown here is derived from an EMBL/GenBank/DDBJ whole genome shotgun (WGS) entry which is preliminary data.</text>
</comment>
<keyword evidence="7" id="KW-0624">Polysaccharide degradation</keyword>
<keyword evidence="4 14" id="KW-0378">Hydrolase</keyword>
<dbReference type="PANTHER" id="PTHR43730:SF1">
    <property type="entry name" value="BETA-MANNOSIDASE"/>
    <property type="match status" value="1"/>
</dbReference>
<dbReference type="InterPro" id="IPR050887">
    <property type="entry name" value="Beta-mannosidase_GH2"/>
</dbReference>
<accession>A0A5J5F1H4</accession>
<dbReference type="Gene3D" id="3.20.20.80">
    <property type="entry name" value="Glycosidases"/>
    <property type="match status" value="1"/>
</dbReference>
<evidence type="ECO:0000259" key="11">
    <source>
        <dbReference type="Pfam" id="PF00703"/>
    </source>
</evidence>
<dbReference type="InterPro" id="IPR036156">
    <property type="entry name" value="Beta-gal/glucu_dom_sf"/>
</dbReference>
<evidence type="ECO:0000313" key="14">
    <source>
        <dbReference type="EMBL" id="KAA8909525.1"/>
    </source>
</evidence>
<dbReference type="Pfam" id="PF00703">
    <property type="entry name" value="Glyco_hydro_2"/>
    <property type="match status" value="1"/>
</dbReference>
<keyword evidence="6" id="KW-0326">Glycosidase</keyword>
<evidence type="ECO:0000256" key="5">
    <source>
        <dbReference type="ARBA" id="ARBA00023277"/>
    </source>
</evidence>
<evidence type="ECO:0000256" key="4">
    <source>
        <dbReference type="ARBA" id="ARBA00022801"/>
    </source>
</evidence>
<dbReference type="GO" id="GO:0006516">
    <property type="term" value="P:glycoprotein catabolic process"/>
    <property type="evidence" value="ECO:0007669"/>
    <property type="project" value="TreeGrafter"/>
</dbReference>
<feature type="domain" description="Glycoside hydrolase family 2 immunoglobulin-like beta-sandwich" evidence="11">
    <location>
        <begin position="193"/>
        <end position="292"/>
    </location>
</feature>
<sequence length="866" mass="98565">MSKITTSLCKGWSFRRAGESIDHLRPARAVPTEVFLDLLEHKLIPDPFVKKNELDVQWVGEEDWVYSLNFASPEAKGKTSEIVFEGLDTYATVTLNGTEILKSSNMFTPYRVDVTELLKKGGENNLTILFESAFLKGKKVKEQWPNFHWGCWNGDPSRLAVRKAQYHYGWDWGPTLLTCGPWKPIYLETFTSRIDELYFKVEVAVSLKKATVFATADIVGWAKEVVFTLTSPDGKKIKSAKADVEDGKAHAKIIVDDPELWYPQGYGKQPLYKLSAVLDGDADEASKRLGLRRARVVQRPLEDAPGLTFFFEVNDLPIWVAGSNWIPADNFLTRLDEQKYRRWLELVKEGRQVMVRVWGGGIPEHDCFYDICDELGLMVWQDFGFGCGNYPAMIPEFRESVALEATAIVKRLRHHPSIVIYAGNNEDYSYMWSIEGHLGYNPNDKDPENWLKTLFPARYIYEKILPETVRTHSPNTEYHPGSPYGTPERPDGGVMIVGDAHQWNVWHGTQEPYQNFDKLAGRFVSEFGMEAFPDIRTIDSYLPKDNTERHPFSETVEFHNKADGAERRIALYLAENMTFEHEPFEAYIYSTQLMQSEALSTAYRAWRRNWKGTGKEFTSGAIVWQINDCWPVTSWAIVDYYYRPKIAYYSIKRELAPIVIGSKRAEVKTPRDKYTNVHIDIEHRLAVWISSFLLEEKQGPYKLVAKAFDVGSGNLLESTILKEDFSIPANSSTELVDATLPGWNGKRDGNLDVVVALYLLDKDGRHVARHVSWPDPLKYVKVSRRPGIGALVWRGNVKVRAEKPVKGLVLVNPHAEKWEDQGVDLVPGEIVEIGGKGLTKGRVECRFYGGGETGVDLECVEAENFE</sequence>
<dbReference type="InParanoid" id="A0A5J5F1H4"/>
<dbReference type="SUPFAM" id="SSF49785">
    <property type="entry name" value="Galactose-binding domain-like"/>
    <property type="match status" value="1"/>
</dbReference>
<evidence type="ECO:0000256" key="8">
    <source>
        <dbReference type="ARBA" id="ARBA00038429"/>
    </source>
</evidence>
<dbReference type="InterPro" id="IPR054593">
    <property type="entry name" value="Beta-mannosidase-like_N2"/>
</dbReference>
<dbReference type="Proteomes" id="UP000326924">
    <property type="component" value="Unassembled WGS sequence"/>
</dbReference>
<feature type="domain" description="Beta-mannosidase-like galactose-binding" evidence="13">
    <location>
        <begin position="12"/>
        <end position="183"/>
    </location>
</feature>
<dbReference type="Pfam" id="PF17786">
    <property type="entry name" value="Mannosidase_ig"/>
    <property type="match status" value="1"/>
</dbReference>
<dbReference type="Gene3D" id="2.60.120.260">
    <property type="entry name" value="Galactose-binding domain-like"/>
    <property type="match status" value="1"/>
</dbReference>
<evidence type="ECO:0000259" key="13">
    <source>
        <dbReference type="Pfam" id="PF22666"/>
    </source>
</evidence>
<gene>
    <name evidence="14" type="ORF">FN846DRAFT_776202</name>
</gene>
<dbReference type="InterPro" id="IPR013783">
    <property type="entry name" value="Ig-like_fold"/>
</dbReference>
<evidence type="ECO:0000256" key="3">
    <source>
        <dbReference type="ARBA" id="ARBA00012754"/>
    </source>
</evidence>
<evidence type="ECO:0000256" key="1">
    <source>
        <dbReference type="ARBA" id="ARBA00000829"/>
    </source>
</evidence>
<evidence type="ECO:0000313" key="15">
    <source>
        <dbReference type="Proteomes" id="UP000326924"/>
    </source>
</evidence>